<feature type="transmembrane region" description="Helical" evidence="1">
    <location>
        <begin position="370"/>
        <end position="388"/>
    </location>
</feature>
<evidence type="ECO:0008006" key="4">
    <source>
        <dbReference type="Google" id="ProtNLM"/>
    </source>
</evidence>
<keyword evidence="3" id="KW-1185">Reference proteome</keyword>
<feature type="transmembrane region" description="Helical" evidence="1">
    <location>
        <begin position="256"/>
        <end position="276"/>
    </location>
</feature>
<proteinExistence type="predicted"/>
<name>A0AAV4W0S5_9ARAC</name>
<evidence type="ECO:0000313" key="3">
    <source>
        <dbReference type="Proteomes" id="UP001054837"/>
    </source>
</evidence>
<dbReference type="AlphaFoldDB" id="A0AAV4W0S5"/>
<dbReference type="EMBL" id="BPLQ01013987">
    <property type="protein sequence ID" value="GIY76311.1"/>
    <property type="molecule type" value="Genomic_DNA"/>
</dbReference>
<dbReference type="Proteomes" id="UP001054837">
    <property type="component" value="Unassembled WGS sequence"/>
</dbReference>
<accession>A0AAV4W0S5</accession>
<protein>
    <recommendedName>
        <fullName evidence="4">Gustatory receptor</fullName>
    </recommendedName>
</protein>
<reference evidence="2 3" key="1">
    <citation type="submission" date="2021-06" db="EMBL/GenBank/DDBJ databases">
        <title>Caerostris darwini draft genome.</title>
        <authorList>
            <person name="Kono N."/>
            <person name="Arakawa K."/>
        </authorList>
    </citation>
    <scope>NUCLEOTIDE SEQUENCE [LARGE SCALE GENOMIC DNA]</scope>
</reference>
<organism evidence="2 3">
    <name type="scientific">Caerostris darwini</name>
    <dbReference type="NCBI Taxonomy" id="1538125"/>
    <lineage>
        <taxon>Eukaryota</taxon>
        <taxon>Metazoa</taxon>
        <taxon>Ecdysozoa</taxon>
        <taxon>Arthropoda</taxon>
        <taxon>Chelicerata</taxon>
        <taxon>Arachnida</taxon>
        <taxon>Araneae</taxon>
        <taxon>Araneomorphae</taxon>
        <taxon>Entelegynae</taxon>
        <taxon>Araneoidea</taxon>
        <taxon>Araneidae</taxon>
        <taxon>Caerostris</taxon>
    </lineage>
</organism>
<evidence type="ECO:0000313" key="2">
    <source>
        <dbReference type="EMBL" id="GIY76311.1"/>
    </source>
</evidence>
<gene>
    <name evidence="2" type="ORF">CDAR_110111</name>
</gene>
<feature type="transmembrane region" description="Helical" evidence="1">
    <location>
        <begin position="183"/>
        <end position="209"/>
    </location>
</feature>
<keyword evidence="1" id="KW-1133">Transmembrane helix</keyword>
<keyword evidence="1" id="KW-0812">Transmembrane</keyword>
<sequence length="393" mass="45263">MADTSYISQKNPIKSFKEVEHSELDIVEKISRLFIVYWHTNLSLFFNLNCCRFAGLFAILMNFGFIYSSFILLRIAIKTNFGDTQFVITFLRGFASLCIWYIVSFKWKAYFKAIHQLKRLNHESVSLKTLTLIYILVIGITILLPIMYAVVEGYAISYNVNLFTDFWLAGLHIEDKSALQEMLLFLVFIVYYAQQFIFPSVLSLVYCLLTWNISKATKSLKIPMKIQKYETLLDIIEQRRKLAEFVKDFETIFRGIMLWLTVYNLASLFAAFLMFVDVSKMKIPIEANEPIHILISSSASFLGTVLCGAMVPESFAVLKKRLRKLRQNILAGNSPMNGMQMKYLMLLESVIDEEELFFTAWGFVNLNKSLILSAMGALITYGVLIVQLKPTSY</sequence>
<feature type="transmembrane region" description="Helical" evidence="1">
    <location>
        <begin position="89"/>
        <end position="109"/>
    </location>
</feature>
<feature type="transmembrane region" description="Helical" evidence="1">
    <location>
        <begin position="130"/>
        <end position="151"/>
    </location>
</feature>
<comment type="caution">
    <text evidence="2">The sequence shown here is derived from an EMBL/GenBank/DDBJ whole genome shotgun (WGS) entry which is preliminary data.</text>
</comment>
<evidence type="ECO:0000256" key="1">
    <source>
        <dbReference type="SAM" id="Phobius"/>
    </source>
</evidence>
<feature type="transmembrane region" description="Helical" evidence="1">
    <location>
        <begin position="291"/>
        <end position="318"/>
    </location>
</feature>
<keyword evidence="1" id="KW-0472">Membrane</keyword>
<feature type="transmembrane region" description="Helical" evidence="1">
    <location>
        <begin position="53"/>
        <end position="77"/>
    </location>
</feature>